<proteinExistence type="inferred from homology"/>
<evidence type="ECO:0000256" key="6">
    <source>
        <dbReference type="SAM" id="Phobius"/>
    </source>
</evidence>
<keyword evidence="3 6" id="KW-0812">Transmembrane</keyword>
<gene>
    <name evidence="8" type="ORF">VKT23_014152</name>
</gene>
<evidence type="ECO:0000256" key="5">
    <source>
        <dbReference type="ARBA" id="ARBA00023136"/>
    </source>
</evidence>
<evidence type="ECO:0000313" key="9">
    <source>
        <dbReference type="Proteomes" id="UP001498398"/>
    </source>
</evidence>
<evidence type="ECO:0000256" key="4">
    <source>
        <dbReference type="ARBA" id="ARBA00022989"/>
    </source>
</evidence>
<dbReference type="Gene3D" id="1.20.1250.20">
    <property type="entry name" value="MFS general substrate transporter like domains"/>
    <property type="match status" value="1"/>
</dbReference>
<evidence type="ECO:0000256" key="2">
    <source>
        <dbReference type="ARBA" id="ARBA00010992"/>
    </source>
</evidence>
<dbReference type="PROSITE" id="PS50850">
    <property type="entry name" value="MFS"/>
    <property type="match status" value="1"/>
</dbReference>
<feature type="transmembrane region" description="Helical" evidence="6">
    <location>
        <begin position="170"/>
        <end position="187"/>
    </location>
</feature>
<dbReference type="EMBL" id="JBANRG010000041">
    <property type="protein sequence ID" value="KAK7447443.1"/>
    <property type="molecule type" value="Genomic_DNA"/>
</dbReference>
<dbReference type="Proteomes" id="UP001498398">
    <property type="component" value="Unassembled WGS sequence"/>
</dbReference>
<comment type="similarity">
    <text evidence="2">Belongs to the major facilitator superfamily. Sugar transporter (TC 2.A.1.1) family.</text>
</comment>
<dbReference type="PANTHER" id="PTHR48022">
    <property type="entry name" value="PLASTIDIC GLUCOSE TRANSPORTER 4"/>
    <property type="match status" value="1"/>
</dbReference>
<feature type="domain" description="Major facilitator superfamily (MFS) profile" evidence="7">
    <location>
        <begin position="37"/>
        <end position="257"/>
    </location>
</feature>
<accession>A0ABR1J2Q3</accession>
<feature type="transmembrane region" description="Helical" evidence="6">
    <location>
        <begin position="106"/>
        <end position="124"/>
    </location>
</feature>
<keyword evidence="5 6" id="KW-0472">Membrane</keyword>
<dbReference type="InterPro" id="IPR020846">
    <property type="entry name" value="MFS_dom"/>
</dbReference>
<evidence type="ECO:0000256" key="1">
    <source>
        <dbReference type="ARBA" id="ARBA00004141"/>
    </source>
</evidence>
<reference evidence="8 9" key="1">
    <citation type="submission" date="2024-01" db="EMBL/GenBank/DDBJ databases">
        <title>A draft genome for the cacao thread blight pathogen Marasmiellus scandens.</title>
        <authorList>
            <person name="Baruah I.K."/>
            <person name="Leung J."/>
            <person name="Bukari Y."/>
            <person name="Amoako-Attah I."/>
            <person name="Meinhardt L.W."/>
            <person name="Bailey B.A."/>
            <person name="Cohen S.P."/>
        </authorList>
    </citation>
    <scope>NUCLEOTIDE SEQUENCE [LARGE SCALE GENOMIC DNA]</scope>
    <source>
        <strain evidence="8 9">GH-19</strain>
    </source>
</reference>
<keyword evidence="9" id="KW-1185">Reference proteome</keyword>
<comment type="caution">
    <text evidence="8">The sequence shown here is derived from an EMBL/GenBank/DDBJ whole genome shotgun (WGS) entry which is preliminary data.</text>
</comment>
<feature type="transmembrane region" description="Helical" evidence="6">
    <location>
        <begin position="31"/>
        <end position="50"/>
    </location>
</feature>
<name>A0ABR1J2Q3_9AGAR</name>
<comment type="subcellular location">
    <subcellularLocation>
        <location evidence="1">Membrane</location>
        <topology evidence="1">Multi-pass membrane protein</topology>
    </subcellularLocation>
</comment>
<organism evidence="8 9">
    <name type="scientific">Marasmiellus scandens</name>
    <dbReference type="NCBI Taxonomy" id="2682957"/>
    <lineage>
        <taxon>Eukaryota</taxon>
        <taxon>Fungi</taxon>
        <taxon>Dikarya</taxon>
        <taxon>Basidiomycota</taxon>
        <taxon>Agaricomycotina</taxon>
        <taxon>Agaricomycetes</taxon>
        <taxon>Agaricomycetidae</taxon>
        <taxon>Agaricales</taxon>
        <taxon>Marasmiineae</taxon>
        <taxon>Omphalotaceae</taxon>
        <taxon>Marasmiellus</taxon>
    </lineage>
</organism>
<protein>
    <recommendedName>
        <fullName evidence="7">Major facilitator superfamily (MFS) profile domain-containing protein</fullName>
    </recommendedName>
</protein>
<keyword evidence="4 6" id="KW-1133">Transmembrane helix</keyword>
<dbReference type="SUPFAM" id="SSF103473">
    <property type="entry name" value="MFS general substrate transporter"/>
    <property type="match status" value="1"/>
</dbReference>
<evidence type="ECO:0000259" key="7">
    <source>
        <dbReference type="PROSITE" id="PS50850"/>
    </source>
</evidence>
<dbReference type="Pfam" id="PF00083">
    <property type="entry name" value="Sugar_tr"/>
    <property type="match status" value="1"/>
</dbReference>
<dbReference type="InterPro" id="IPR005828">
    <property type="entry name" value="MFS_sugar_transport-like"/>
</dbReference>
<dbReference type="PANTHER" id="PTHR48022:SF64">
    <property type="entry name" value="MAJOR FACILITATOR SUPERFAMILY (MFS) PROFILE DOMAIN-CONTAINING PROTEIN"/>
    <property type="match status" value="1"/>
</dbReference>
<evidence type="ECO:0000256" key="3">
    <source>
        <dbReference type="ARBA" id="ARBA00022692"/>
    </source>
</evidence>
<sequence length="257" mass="28136">MAGGAVANAGDNLGFQHLVDPRRKWYNNSRLIALHAWIALVLITSSTSGYDGSMMNGLQSLPQWKDYFHDPSDSQLGLLNAIQNIGSLAAYPFAPYLSDGIGRKKTIILGAFIMCAATAIQTAAQSVGMFIGARLLIGFGLSFATNAAPMLVTEISYPTYRAPLTSTYNSLWHSGAIIAAWTTFGTFKVNNTWAWRIPSALQGLPSVLQILLVWFMPESPRWLVSKGREDEALEILAYYHGDSNRQVASNILRYPTS</sequence>
<evidence type="ECO:0000313" key="8">
    <source>
        <dbReference type="EMBL" id="KAK7447443.1"/>
    </source>
</evidence>
<dbReference type="InterPro" id="IPR050360">
    <property type="entry name" value="MFS_Sugar_Transporters"/>
</dbReference>
<feature type="transmembrane region" description="Helical" evidence="6">
    <location>
        <begin position="130"/>
        <end position="149"/>
    </location>
</feature>
<dbReference type="InterPro" id="IPR036259">
    <property type="entry name" value="MFS_trans_sf"/>
</dbReference>